<protein>
    <recommendedName>
        <fullName evidence="9">glucan 1,3-beta-glucosidase</fullName>
        <ecNumber evidence="9">3.2.1.58</ecNumber>
    </recommendedName>
</protein>
<dbReference type="GO" id="GO:0071555">
    <property type="term" value="P:cell wall organization"/>
    <property type="evidence" value="ECO:0007669"/>
    <property type="project" value="UniProtKB-KW"/>
</dbReference>
<dbReference type="Proteomes" id="UP000308549">
    <property type="component" value="Unassembled WGS sequence"/>
</dbReference>
<name>A0A4U0TQ24_9PEZI</name>
<comment type="subcellular location">
    <subcellularLocation>
        <location evidence="1">Secreted</location>
    </subcellularLocation>
</comment>
<keyword evidence="15" id="KW-1185">Reference proteome</keyword>
<evidence type="ECO:0000256" key="3">
    <source>
        <dbReference type="ARBA" id="ARBA00022525"/>
    </source>
</evidence>
<dbReference type="EC" id="3.2.1.58" evidence="9"/>
<evidence type="ECO:0000256" key="11">
    <source>
        <dbReference type="SAM" id="MobiDB-lite"/>
    </source>
</evidence>
<evidence type="ECO:0000259" key="13">
    <source>
        <dbReference type="Pfam" id="PF00150"/>
    </source>
</evidence>
<evidence type="ECO:0000256" key="7">
    <source>
        <dbReference type="ARBA" id="ARBA00023316"/>
    </source>
</evidence>
<dbReference type="OrthoDB" id="62120at2759"/>
<feature type="compositionally biased region" description="Polar residues" evidence="11">
    <location>
        <begin position="79"/>
        <end position="91"/>
    </location>
</feature>
<feature type="region of interest" description="Disordered" evidence="11">
    <location>
        <begin position="79"/>
        <end position="155"/>
    </location>
</feature>
<evidence type="ECO:0000256" key="6">
    <source>
        <dbReference type="ARBA" id="ARBA00023295"/>
    </source>
</evidence>
<evidence type="ECO:0000313" key="14">
    <source>
        <dbReference type="EMBL" id="TKA24097.1"/>
    </source>
</evidence>
<dbReference type="GO" id="GO:0004338">
    <property type="term" value="F:glucan exo-1,3-beta-glucosidase activity"/>
    <property type="evidence" value="ECO:0007669"/>
    <property type="project" value="UniProtKB-EC"/>
</dbReference>
<organism evidence="14 15">
    <name type="scientific">Salinomyces thailandicus</name>
    <dbReference type="NCBI Taxonomy" id="706561"/>
    <lineage>
        <taxon>Eukaryota</taxon>
        <taxon>Fungi</taxon>
        <taxon>Dikarya</taxon>
        <taxon>Ascomycota</taxon>
        <taxon>Pezizomycotina</taxon>
        <taxon>Dothideomycetes</taxon>
        <taxon>Dothideomycetidae</taxon>
        <taxon>Mycosphaerellales</taxon>
        <taxon>Teratosphaeriaceae</taxon>
        <taxon>Salinomyces</taxon>
    </lineage>
</organism>
<evidence type="ECO:0000256" key="9">
    <source>
        <dbReference type="ARBA" id="ARBA00038929"/>
    </source>
</evidence>
<comment type="catalytic activity">
    <reaction evidence="8">
        <text>Successive hydrolysis of beta-D-glucose units from the non-reducing ends of (1-&gt;3)-beta-D-glucans, releasing alpha-glucose.</text>
        <dbReference type="EC" id="3.2.1.58"/>
    </reaction>
</comment>
<dbReference type="Gene3D" id="3.20.20.80">
    <property type="entry name" value="Glycosidases"/>
    <property type="match status" value="1"/>
</dbReference>
<sequence>MAPLRSSVVATTAALLASISNVDAAAVPRNGDWHGPHGWPGWNPHWQTTTTAVSTVIVTTNVSPTTVYTTPGVPITSSKIASPTSIASSDIPTYPSPEVPTTTSTMTSPTSESPSAWTTSPASVAPTTSSATPPPSYSSSTTTSTAPISTPSGTTPSVIRGVNLGGWLVLEKWLNSDLFSETDALDQYHFDQSPNALSKLQNHWDTFITEDDIRQIADIGINTLRIPIGYWAYDNSNTPYITGADTYMEKAIGWARKYSLKVLVDLHGAPGSQNGFDSSGSTDQVAWQTGDNMDKTISVLETMAQKYGAQEYADVVWGLELVNEPLGWSPNNFTLSQIWSQKAYAAVKAKATNPDLTIFMHDSFQKPEYWTDTVNEVNGNDATFDTSRFALDTHLYQNQVESDSELDQSQHIAKACEWANTDLLGRESSVPVVVGEFSAATNICANPDGTTVAGFTCTDSGCQCASNVWIEDWEAPLIEATRKFLEAQLDVFEHSSMGWIIWTWNGPGGWGLRSMSKYGIIGNQVTDRKYPGQCQSYF</sequence>
<evidence type="ECO:0000256" key="2">
    <source>
        <dbReference type="ARBA" id="ARBA00005641"/>
    </source>
</evidence>
<dbReference type="PANTHER" id="PTHR31297:SF1">
    <property type="entry name" value="GLUCAN 1,3-BETA-GLUCOSIDASE I_II-RELATED"/>
    <property type="match status" value="1"/>
</dbReference>
<dbReference type="GO" id="GO:0009986">
    <property type="term" value="C:cell surface"/>
    <property type="evidence" value="ECO:0007669"/>
    <property type="project" value="TreeGrafter"/>
</dbReference>
<dbReference type="InterPro" id="IPR050386">
    <property type="entry name" value="Glycosyl_hydrolase_5"/>
</dbReference>
<keyword evidence="7" id="KW-0961">Cell wall biogenesis/degradation</keyword>
<dbReference type="AlphaFoldDB" id="A0A4U0TQ24"/>
<evidence type="ECO:0000256" key="4">
    <source>
        <dbReference type="ARBA" id="ARBA00022729"/>
    </source>
</evidence>
<dbReference type="InterPro" id="IPR001547">
    <property type="entry name" value="Glyco_hydro_5"/>
</dbReference>
<dbReference type="PANTHER" id="PTHR31297">
    <property type="entry name" value="GLUCAN ENDO-1,6-BETA-GLUCOSIDASE B"/>
    <property type="match status" value="1"/>
</dbReference>
<dbReference type="Pfam" id="PF00150">
    <property type="entry name" value="Cellulase"/>
    <property type="match status" value="1"/>
</dbReference>
<dbReference type="GO" id="GO:0009251">
    <property type="term" value="P:glucan catabolic process"/>
    <property type="evidence" value="ECO:0007669"/>
    <property type="project" value="TreeGrafter"/>
</dbReference>
<keyword evidence="3" id="KW-0964">Secreted</keyword>
<evidence type="ECO:0000256" key="10">
    <source>
        <dbReference type="RuleBase" id="RU361153"/>
    </source>
</evidence>
<feature type="domain" description="Glycoside hydrolase family 5" evidence="13">
    <location>
        <begin position="196"/>
        <end position="505"/>
    </location>
</feature>
<proteinExistence type="inferred from homology"/>
<keyword evidence="6 10" id="KW-0326">Glycosidase</keyword>
<reference evidence="14 15" key="1">
    <citation type="submission" date="2017-03" db="EMBL/GenBank/DDBJ databases">
        <title>Genomes of endolithic fungi from Antarctica.</title>
        <authorList>
            <person name="Coleine C."/>
            <person name="Masonjones S."/>
            <person name="Stajich J.E."/>
        </authorList>
    </citation>
    <scope>NUCLEOTIDE SEQUENCE [LARGE SCALE GENOMIC DNA]</scope>
    <source>
        <strain evidence="14 15">CCFEE 6315</strain>
    </source>
</reference>
<evidence type="ECO:0000313" key="15">
    <source>
        <dbReference type="Proteomes" id="UP000308549"/>
    </source>
</evidence>
<evidence type="ECO:0000256" key="8">
    <source>
        <dbReference type="ARBA" id="ARBA00036824"/>
    </source>
</evidence>
<evidence type="ECO:0000256" key="1">
    <source>
        <dbReference type="ARBA" id="ARBA00004613"/>
    </source>
</evidence>
<comment type="similarity">
    <text evidence="2 10">Belongs to the glycosyl hydrolase 5 (cellulase A) family.</text>
</comment>
<gene>
    <name evidence="14" type="ORF">B0A50_06837</name>
</gene>
<accession>A0A4U0TQ24</accession>
<keyword evidence="5 10" id="KW-0378">Hydrolase</keyword>
<comment type="caution">
    <text evidence="14">The sequence shown here is derived from an EMBL/GenBank/DDBJ whole genome shotgun (WGS) entry which is preliminary data.</text>
</comment>
<dbReference type="InterPro" id="IPR017853">
    <property type="entry name" value="GH"/>
</dbReference>
<feature type="compositionally biased region" description="Low complexity" evidence="11">
    <location>
        <begin position="99"/>
        <end position="155"/>
    </location>
</feature>
<keyword evidence="4 12" id="KW-0732">Signal</keyword>
<feature type="signal peptide" evidence="12">
    <location>
        <begin position="1"/>
        <end position="24"/>
    </location>
</feature>
<dbReference type="GO" id="GO:0005576">
    <property type="term" value="C:extracellular region"/>
    <property type="evidence" value="ECO:0007669"/>
    <property type="project" value="UniProtKB-SubCell"/>
</dbReference>
<evidence type="ECO:0000256" key="12">
    <source>
        <dbReference type="SAM" id="SignalP"/>
    </source>
</evidence>
<evidence type="ECO:0000256" key="5">
    <source>
        <dbReference type="ARBA" id="ARBA00022801"/>
    </source>
</evidence>
<dbReference type="SUPFAM" id="SSF51445">
    <property type="entry name" value="(Trans)glycosidases"/>
    <property type="match status" value="1"/>
</dbReference>
<dbReference type="EMBL" id="NAJL01000047">
    <property type="protein sequence ID" value="TKA24097.1"/>
    <property type="molecule type" value="Genomic_DNA"/>
</dbReference>
<feature type="chain" id="PRO_5020242920" description="glucan 1,3-beta-glucosidase" evidence="12">
    <location>
        <begin position="25"/>
        <end position="538"/>
    </location>
</feature>